<name>A0A915CSD3_9BILA</name>
<evidence type="ECO:0000256" key="1">
    <source>
        <dbReference type="SAM" id="Phobius"/>
    </source>
</evidence>
<evidence type="ECO:0000313" key="2">
    <source>
        <dbReference type="Proteomes" id="UP000887574"/>
    </source>
</evidence>
<feature type="transmembrane region" description="Helical" evidence="1">
    <location>
        <begin position="34"/>
        <end position="55"/>
    </location>
</feature>
<reference evidence="3" key="1">
    <citation type="submission" date="2022-11" db="UniProtKB">
        <authorList>
            <consortium name="WormBaseParasite"/>
        </authorList>
    </citation>
    <scope>IDENTIFICATION</scope>
</reference>
<keyword evidence="1" id="KW-0812">Transmembrane</keyword>
<feature type="transmembrane region" description="Helical" evidence="1">
    <location>
        <begin position="76"/>
        <end position="95"/>
    </location>
</feature>
<evidence type="ECO:0000313" key="3">
    <source>
        <dbReference type="WBParaSite" id="jg1211"/>
    </source>
</evidence>
<protein>
    <submittedName>
        <fullName evidence="3">Uncharacterized protein</fullName>
    </submittedName>
</protein>
<keyword evidence="1" id="KW-1133">Transmembrane helix</keyword>
<sequence length="137" mass="14898">MAEIFQEDLISGSASVLFSSLCWRLTLELDPLDILIISGFLVLLGFGRGVILLKMNALAYESGLLIQTLPSGGRRLQIGTALALALFLVVISAVVREPVHTDVLAATFIIFAAFVCVIKATPIKMLQMRSISNTFMR</sequence>
<organism evidence="2 3">
    <name type="scientific">Ditylenchus dipsaci</name>
    <dbReference type="NCBI Taxonomy" id="166011"/>
    <lineage>
        <taxon>Eukaryota</taxon>
        <taxon>Metazoa</taxon>
        <taxon>Ecdysozoa</taxon>
        <taxon>Nematoda</taxon>
        <taxon>Chromadorea</taxon>
        <taxon>Rhabditida</taxon>
        <taxon>Tylenchina</taxon>
        <taxon>Tylenchomorpha</taxon>
        <taxon>Sphaerularioidea</taxon>
        <taxon>Anguinidae</taxon>
        <taxon>Anguininae</taxon>
        <taxon>Ditylenchus</taxon>
    </lineage>
</organism>
<keyword evidence="2" id="KW-1185">Reference proteome</keyword>
<proteinExistence type="predicted"/>
<feature type="transmembrane region" description="Helical" evidence="1">
    <location>
        <begin position="101"/>
        <end position="120"/>
    </location>
</feature>
<dbReference type="Proteomes" id="UP000887574">
    <property type="component" value="Unplaced"/>
</dbReference>
<accession>A0A915CSD3</accession>
<dbReference type="WBParaSite" id="jg1211">
    <property type="protein sequence ID" value="jg1211"/>
    <property type="gene ID" value="jg1211"/>
</dbReference>
<keyword evidence="1" id="KW-0472">Membrane</keyword>
<dbReference type="AlphaFoldDB" id="A0A915CSD3"/>